<keyword evidence="11" id="KW-1185">Reference proteome</keyword>
<evidence type="ECO:0000256" key="9">
    <source>
        <dbReference type="ARBA" id="ARBA00049401"/>
    </source>
</evidence>
<dbReference type="Pfam" id="PF03060">
    <property type="entry name" value="NMO"/>
    <property type="match status" value="1"/>
</dbReference>
<dbReference type="PANTHER" id="PTHR42747:SF3">
    <property type="entry name" value="NITRONATE MONOOXYGENASE-RELATED"/>
    <property type="match status" value="1"/>
</dbReference>
<organism evidence="10 11">
    <name type="scientific">Nocardia mexicana</name>
    <dbReference type="NCBI Taxonomy" id="279262"/>
    <lineage>
        <taxon>Bacteria</taxon>
        <taxon>Bacillati</taxon>
        <taxon>Actinomycetota</taxon>
        <taxon>Actinomycetes</taxon>
        <taxon>Mycobacteriales</taxon>
        <taxon>Nocardiaceae</taxon>
        <taxon>Nocardia</taxon>
    </lineage>
</organism>
<keyword evidence="6" id="KW-0560">Oxidoreductase</keyword>
<evidence type="ECO:0000256" key="2">
    <source>
        <dbReference type="ARBA" id="ARBA00009881"/>
    </source>
</evidence>
<dbReference type="InterPro" id="IPR013785">
    <property type="entry name" value="Aldolase_TIM"/>
</dbReference>
<dbReference type="EMBL" id="QQAZ01000012">
    <property type="protein sequence ID" value="RDI46231.1"/>
    <property type="molecule type" value="Genomic_DNA"/>
</dbReference>
<dbReference type="GO" id="GO:0018580">
    <property type="term" value="F:nitronate monooxygenase activity"/>
    <property type="evidence" value="ECO:0007669"/>
    <property type="project" value="InterPro"/>
</dbReference>
<keyword evidence="5" id="KW-0288">FMN</keyword>
<dbReference type="AlphaFoldDB" id="A0A370GRT5"/>
<evidence type="ECO:0000313" key="11">
    <source>
        <dbReference type="Proteomes" id="UP000255355"/>
    </source>
</evidence>
<evidence type="ECO:0000256" key="1">
    <source>
        <dbReference type="ARBA" id="ARBA00001917"/>
    </source>
</evidence>
<evidence type="ECO:0000256" key="3">
    <source>
        <dbReference type="ARBA" id="ARBA00022575"/>
    </source>
</evidence>
<proteinExistence type="inferred from homology"/>
<name>A0A370GRT5_9NOCA</name>
<protein>
    <recommendedName>
        <fullName evidence="8">Propionate 3-nitronate monooxygenase</fullName>
    </recommendedName>
</protein>
<evidence type="ECO:0000256" key="7">
    <source>
        <dbReference type="ARBA" id="ARBA00023033"/>
    </source>
</evidence>
<dbReference type="CDD" id="cd04730">
    <property type="entry name" value="NPD_like"/>
    <property type="match status" value="1"/>
</dbReference>
<keyword evidence="4" id="KW-0285">Flavoprotein</keyword>
<evidence type="ECO:0000256" key="8">
    <source>
        <dbReference type="ARBA" id="ARBA00031155"/>
    </source>
</evidence>
<comment type="catalytic activity">
    <reaction evidence="9">
        <text>3 propionate 3-nitronate + 3 O2 + H2O = 3 3-oxopropanoate + 2 nitrate + nitrite + H2O2 + 3 H(+)</text>
        <dbReference type="Rhea" id="RHEA:57332"/>
        <dbReference type="ChEBI" id="CHEBI:15377"/>
        <dbReference type="ChEBI" id="CHEBI:15378"/>
        <dbReference type="ChEBI" id="CHEBI:15379"/>
        <dbReference type="ChEBI" id="CHEBI:16240"/>
        <dbReference type="ChEBI" id="CHEBI:16301"/>
        <dbReference type="ChEBI" id="CHEBI:17632"/>
        <dbReference type="ChEBI" id="CHEBI:33190"/>
        <dbReference type="ChEBI" id="CHEBI:136067"/>
    </reaction>
</comment>
<gene>
    <name evidence="10" type="ORF">DFR68_112132</name>
</gene>
<dbReference type="Gene3D" id="3.20.20.70">
    <property type="entry name" value="Aldolase class I"/>
    <property type="match status" value="1"/>
</dbReference>
<accession>A0A370GRT5</accession>
<sequence>MIIDELRTPIVLAPMAGGPSTPELAAAVSAAGGLGFLAAGYLSAGDTADRIVRTRALLSETGANAVPFGVNLFVPSAPTPAERFDRYLEQVGRNFPLGEARFDTDDWEAKLDALVTDPVAVVSFTFGCPSAAEIARLRAVGSEVWVTVTSVGEARIAAEAGADVLIAQGAEAGGHRATFVDRPEDDTADPLSTLALLQLLAGTTDLPVVAAGGIATGAAAAAALVAGAAAVQLGTAFLNCPEAGTAQLHRDALTIDTPTMLTRAFSGRRARGLRNRFILDHPDAPAAYPEIHYATGPLRKQARADGNADAVNLWAGQTHALTGELPAEDLVRTLSADMKSALKLGLSRTIQDC</sequence>
<keyword evidence="7" id="KW-0503">Monooxygenase</keyword>
<comment type="caution">
    <text evidence="10">The sequence shown here is derived from an EMBL/GenBank/DDBJ whole genome shotgun (WGS) entry which is preliminary data.</text>
</comment>
<evidence type="ECO:0000256" key="6">
    <source>
        <dbReference type="ARBA" id="ARBA00023002"/>
    </source>
</evidence>
<dbReference type="Proteomes" id="UP000255355">
    <property type="component" value="Unassembled WGS sequence"/>
</dbReference>
<keyword evidence="3" id="KW-0216">Detoxification</keyword>
<dbReference type="RefSeq" id="WP_174556881.1">
    <property type="nucleotide sequence ID" value="NZ_QQAZ01000012.1"/>
</dbReference>
<dbReference type="GO" id="GO:0009636">
    <property type="term" value="P:response to toxic substance"/>
    <property type="evidence" value="ECO:0007669"/>
    <property type="project" value="UniProtKB-KW"/>
</dbReference>
<dbReference type="STRING" id="1210089.GCA_001613165_03354"/>
<comment type="cofactor">
    <cofactor evidence="1">
        <name>FMN</name>
        <dbReference type="ChEBI" id="CHEBI:58210"/>
    </cofactor>
</comment>
<comment type="similarity">
    <text evidence="2">Belongs to the nitronate monooxygenase family. NMO class I subfamily.</text>
</comment>
<reference evidence="10 11" key="1">
    <citation type="submission" date="2018-07" db="EMBL/GenBank/DDBJ databases">
        <title>Genomic Encyclopedia of Type Strains, Phase IV (KMG-IV): sequencing the most valuable type-strain genomes for metagenomic binning, comparative biology and taxonomic classification.</title>
        <authorList>
            <person name="Goeker M."/>
        </authorList>
    </citation>
    <scope>NUCLEOTIDE SEQUENCE [LARGE SCALE GENOMIC DNA]</scope>
    <source>
        <strain evidence="10 11">DSM 44952</strain>
    </source>
</reference>
<dbReference type="PANTHER" id="PTHR42747">
    <property type="entry name" value="NITRONATE MONOOXYGENASE-RELATED"/>
    <property type="match status" value="1"/>
</dbReference>
<evidence type="ECO:0000313" key="10">
    <source>
        <dbReference type="EMBL" id="RDI46231.1"/>
    </source>
</evidence>
<evidence type="ECO:0000256" key="4">
    <source>
        <dbReference type="ARBA" id="ARBA00022630"/>
    </source>
</evidence>
<evidence type="ECO:0000256" key="5">
    <source>
        <dbReference type="ARBA" id="ARBA00022643"/>
    </source>
</evidence>
<dbReference type="SUPFAM" id="SSF51412">
    <property type="entry name" value="Inosine monophosphate dehydrogenase (IMPDH)"/>
    <property type="match status" value="1"/>
</dbReference>
<dbReference type="InterPro" id="IPR004136">
    <property type="entry name" value="NMO"/>
</dbReference>